<name>A0ACD1IA83_9EURO</name>
<gene>
    <name evidence="1" type="ORF">BO79DRAFT_269589</name>
</gene>
<reference evidence="1" key="1">
    <citation type="submission" date="2018-02" db="EMBL/GenBank/DDBJ databases">
        <title>The genomes of Aspergillus section Nigri reveals drivers in fungal speciation.</title>
        <authorList>
            <consortium name="DOE Joint Genome Institute"/>
            <person name="Vesth T.C."/>
            <person name="Nybo J."/>
            <person name="Theobald S."/>
            <person name="Brandl J."/>
            <person name="Frisvad J.C."/>
            <person name="Nielsen K.F."/>
            <person name="Lyhne E.K."/>
            <person name="Kogle M.E."/>
            <person name="Kuo A."/>
            <person name="Riley R."/>
            <person name="Clum A."/>
            <person name="Nolan M."/>
            <person name="Lipzen A."/>
            <person name="Salamov A."/>
            <person name="Henrissat B."/>
            <person name="Wiebenga A."/>
            <person name="De vries R.P."/>
            <person name="Grigoriev I.V."/>
            <person name="Mortensen U.H."/>
            <person name="Andersen M.R."/>
            <person name="Baker S.E."/>
        </authorList>
    </citation>
    <scope>NUCLEOTIDE SEQUENCE</scope>
    <source>
        <strain evidence="1">CBS 115574</strain>
    </source>
</reference>
<keyword evidence="2" id="KW-1185">Reference proteome</keyword>
<dbReference type="EMBL" id="KZ824556">
    <property type="protein sequence ID" value="RAK87176.1"/>
    <property type="molecule type" value="Genomic_DNA"/>
</dbReference>
<organism evidence="1 2">
    <name type="scientific">Aspergillus costaricaensis CBS 115574</name>
    <dbReference type="NCBI Taxonomy" id="1448317"/>
    <lineage>
        <taxon>Eukaryota</taxon>
        <taxon>Fungi</taxon>
        <taxon>Dikarya</taxon>
        <taxon>Ascomycota</taxon>
        <taxon>Pezizomycotina</taxon>
        <taxon>Eurotiomycetes</taxon>
        <taxon>Eurotiomycetidae</taxon>
        <taxon>Eurotiales</taxon>
        <taxon>Aspergillaceae</taxon>
        <taxon>Aspergillus</taxon>
        <taxon>Aspergillus subgen. Circumdati</taxon>
    </lineage>
</organism>
<evidence type="ECO:0000313" key="2">
    <source>
        <dbReference type="Proteomes" id="UP000249748"/>
    </source>
</evidence>
<proteinExistence type="predicted"/>
<evidence type="ECO:0000313" key="1">
    <source>
        <dbReference type="EMBL" id="RAK87176.1"/>
    </source>
</evidence>
<dbReference type="Proteomes" id="UP000249748">
    <property type="component" value="Unassembled WGS sequence"/>
</dbReference>
<protein>
    <submittedName>
        <fullName evidence="1">Uncharacterized protein</fullName>
    </submittedName>
</protein>
<sequence>MKPASRSPSVSPYKLYPGASQYRIARAKLDPSRIRRSPRLRALNPAQAEDAHPFKSADAHDTEIGVISTTFNELNALKKELQRAQEKIRRTKDKCRKLKEQHRRMAKQHQRTKKQRQRRRVQENRRKKKYQKVRELYQHAKQGHRDMEAITADTLHKYEYLAAHHGDWGCMSDQKYEEAFFRIFLSLKHWAENHAYEETTVLESLPESHKQDLVKSLDGYCAQVDVSEILSGVKIGRVFGFELVTMFLVKDCLERFFTNPFWYIAPHPGQGSEYDEEILPKATHCGTVLNELLKDFDNDGQRVLLAQSWRLWTARLCNTKVMDRRNDFAERMMSRRKLMVEEMVAQVLNNELLKPLLRPPADGQKADIVKRILDAAYLKAAELSVQLSMDDHYVEFRDLRNIGQVYDPSNTEIKLNNAYYEEGDHLQGHRILCMQFPAIYVCGGFATPDYRELIFKADVFVEEGTTSTNKDSTNGGMD</sequence>
<accession>A0ACD1IA83</accession>